<feature type="transmembrane region" description="Helical" evidence="4">
    <location>
        <begin position="252"/>
        <end position="275"/>
    </location>
</feature>
<feature type="transmembrane region" description="Helical" evidence="4">
    <location>
        <begin position="425"/>
        <end position="448"/>
    </location>
</feature>
<dbReference type="Gene3D" id="1.20.1250.20">
    <property type="entry name" value="MFS general substrate transporter like domains"/>
    <property type="match status" value="1"/>
</dbReference>
<feature type="transmembrane region" description="Helical" evidence="4">
    <location>
        <begin position="160"/>
        <end position="180"/>
    </location>
</feature>
<feature type="transmembrane region" description="Helical" evidence="4">
    <location>
        <begin position="221"/>
        <end position="240"/>
    </location>
</feature>
<accession>A0A1H1WV25</accession>
<feature type="transmembrane region" description="Helical" evidence="4">
    <location>
        <begin position="330"/>
        <end position="351"/>
    </location>
</feature>
<keyword evidence="7" id="KW-1185">Reference proteome</keyword>
<proteinExistence type="predicted"/>
<dbReference type="AlphaFoldDB" id="A0A1H1WV25"/>
<protein>
    <submittedName>
        <fullName evidence="6">Sugar phosphate permease</fullName>
    </submittedName>
</protein>
<feature type="transmembrane region" description="Helical" evidence="4">
    <location>
        <begin position="454"/>
        <end position="477"/>
    </location>
</feature>
<evidence type="ECO:0000313" key="7">
    <source>
        <dbReference type="Proteomes" id="UP000243904"/>
    </source>
</evidence>
<evidence type="ECO:0000313" key="6">
    <source>
        <dbReference type="EMBL" id="SDT01053.1"/>
    </source>
</evidence>
<dbReference type="InterPro" id="IPR036259">
    <property type="entry name" value="MFS_trans_sf"/>
</dbReference>
<dbReference type="SUPFAM" id="SSF103473">
    <property type="entry name" value="MFS general substrate transporter"/>
    <property type="match status" value="1"/>
</dbReference>
<dbReference type="InterPro" id="IPR050327">
    <property type="entry name" value="Proton-linked_MCT"/>
</dbReference>
<sequence>MIDNNATQRTGTGARQRESGIQRFPCEIRGLPAPRNDGAGAADTVLLPPAVPHLHAQYRAITLDQRARANEVACAVEISSQITRDSELFVPDSRRAWTRLVVAVIIGSLGSVGMWSVVVALPVVQAEFGASRGTASLAFTMVMLGFGSGGVLTGKITDRYGIVAAIGLGIGILALGYIGAGMSSSIWQFILVHFAIGLSSSATFGPLMAEASYWFERYRGLAVTIAASGNYVGGTIWPPVMTWAMEAFGWRHTHIAVGLFTAVAMALALVVLRMLMGAATRRSHVNAPPPRVDLRLNTNTLTAILSLASIACCVAMSMPQVHIVAYCGDLGYGVARGAEMLSLMLGFGIISRIGSGFLADRIGGIRTLLIGSVAQGFALLFYLFFDSLTSLYIISAMFGLFQGGIVPSYAIIVREAMPAREAATRVGIVIFASVFGMSFGGWVSGVIFDATGSYAAAFLNGLAWNALNITIMVSLLIRARTRRLAMA</sequence>
<feature type="transmembrane region" description="Helical" evidence="4">
    <location>
        <begin position="135"/>
        <end position="153"/>
    </location>
</feature>
<evidence type="ECO:0000256" key="3">
    <source>
        <dbReference type="ARBA" id="ARBA00023136"/>
    </source>
</evidence>
<dbReference type="PANTHER" id="PTHR11360">
    <property type="entry name" value="MONOCARBOXYLATE TRANSPORTER"/>
    <property type="match status" value="1"/>
</dbReference>
<feature type="transmembrane region" description="Helical" evidence="4">
    <location>
        <begin position="363"/>
        <end position="385"/>
    </location>
</feature>
<dbReference type="PROSITE" id="PS50850">
    <property type="entry name" value="MFS"/>
    <property type="match status" value="1"/>
</dbReference>
<feature type="transmembrane region" description="Helical" evidence="4">
    <location>
        <begin position="186"/>
        <end position="209"/>
    </location>
</feature>
<dbReference type="InterPro" id="IPR020846">
    <property type="entry name" value="MFS_dom"/>
</dbReference>
<keyword evidence="2 4" id="KW-1133">Transmembrane helix</keyword>
<gene>
    <name evidence="6" type="ORF">SAMN05444158_4031</name>
</gene>
<dbReference type="GO" id="GO:0022857">
    <property type="term" value="F:transmembrane transporter activity"/>
    <property type="evidence" value="ECO:0007669"/>
    <property type="project" value="InterPro"/>
</dbReference>
<keyword evidence="3 4" id="KW-0472">Membrane</keyword>
<dbReference type="EMBL" id="LT629750">
    <property type="protein sequence ID" value="SDT01053.1"/>
    <property type="molecule type" value="Genomic_DNA"/>
</dbReference>
<dbReference type="Proteomes" id="UP000243904">
    <property type="component" value="Chromosome I"/>
</dbReference>
<reference evidence="7" key="1">
    <citation type="submission" date="2016-10" db="EMBL/GenBank/DDBJ databases">
        <authorList>
            <person name="Varghese N."/>
            <person name="Submissions S."/>
        </authorList>
    </citation>
    <scope>NUCLEOTIDE SEQUENCE [LARGE SCALE GENOMIC DNA]</scope>
    <source>
        <strain evidence="7">GAS369</strain>
    </source>
</reference>
<feature type="transmembrane region" description="Helical" evidence="4">
    <location>
        <begin position="100"/>
        <end position="123"/>
    </location>
</feature>
<evidence type="ECO:0000259" key="5">
    <source>
        <dbReference type="PROSITE" id="PS50850"/>
    </source>
</evidence>
<evidence type="ECO:0000256" key="4">
    <source>
        <dbReference type="SAM" id="Phobius"/>
    </source>
</evidence>
<organism evidence="6 7">
    <name type="scientific">Bradyrhizobium canariense</name>
    <dbReference type="NCBI Taxonomy" id="255045"/>
    <lineage>
        <taxon>Bacteria</taxon>
        <taxon>Pseudomonadati</taxon>
        <taxon>Pseudomonadota</taxon>
        <taxon>Alphaproteobacteria</taxon>
        <taxon>Hyphomicrobiales</taxon>
        <taxon>Nitrobacteraceae</taxon>
        <taxon>Bradyrhizobium</taxon>
    </lineage>
</organism>
<keyword evidence="1 4" id="KW-0812">Transmembrane</keyword>
<evidence type="ECO:0000256" key="2">
    <source>
        <dbReference type="ARBA" id="ARBA00022989"/>
    </source>
</evidence>
<dbReference type="Pfam" id="PF07690">
    <property type="entry name" value="MFS_1"/>
    <property type="match status" value="1"/>
</dbReference>
<dbReference type="InterPro" id="IPR011701">
    <property type="entry name" value="MFS"/>
</dbReference>
<name>A0A1H1WV25_9BRAD</name>
<dbReference type="CDD" id="cd17355">
    <property type="entry name" value="MFS_YcxA_like"/>
    <property type="match status" value="1"/>
</dbReference>
<feature type="transmembrane region" description="Helical" evidence="4">
    <location>
        <begin position="391"/>
        <end position="413"/>
    </location>
</feature>
<feature type="transmembrane region" description="Helical" evidence="4">
    <location>
        <begin position="296"/>
        <end position="318"/>
    </location>
</feature>
<dbReference type="PANTHER" id="PTHR11360:SF290">
    <property type="entry name" value="MONOCARBOXYLATE MFS PERMEASE"/>
    <property type="match status" value="1"/>
</dbReference>
<evidence type="ECO:0000256" key="1">
    <source>
        <dbReference type="ARBA" id="ARBA00022692"/>
    </source>
</evidence>
<feature type="domain" description="Major facilitator superfamily (MFS) profile" evidence="5">
    <location>
        <begin position="99"/>
        <end position="482"/>
    </location>
</feature>